<sequence>MFRYRCTQVTRSVSEHAVEDLALRHRSAQGVKSQAILSREFEGQFNGHGQVRALVNTFSQCRNSMRTLPITIPVGAVLH</sequence>
<gene>
    <name evidence="1" type="ORF">AMS68_002019</name>
</gene>
<protein>
    <submittedName>
        <fullName evidence="1">Uncharacterized protein</fullName>
    </submittedName>
</protein>
<organism evidence="1 2">
    <name type="scientific">Peltaster fructicola</name>
    <dbReference type="NCBI Taxonomy" id="286661"/>
    <lineage>
        <taxon>Eukaryota</taxon>
        <taxon>Fungi</taxon>
        <taxon>Dikarya</taxon>
        <taxon>Ascomycota</taxon>
        <taxon>Pezizomycotina</taxon>
        <taxon>Dothideomycetes</taxon>
        <taxon>Dothideomycetes incertae sedis</taxon>
        <taxon>Peltaster</taxon>
    </lineage>
</organism>
<keyword evidence="2" id="KW-1185">Reference proteome</keyword>
<evidence type="ECO:0000313" key="2">
    <source>
        <dbReference type="Proteomes" id="UP000503462"/>
    </source>
</evidence>
<evidence type="ECO:0000313" key="1">
    <source>
        <dbReference type="EMBL" id="QIW96501.1"/>
    </source>
</evidence>
<reference evidence="1 2" key="1">
    <citation type="journal article" date="2016" name="Sci. Rep.">
        <title>Peltaster fructicola genome reveals evolution from an invasive phytopathogen to an ectophytic parasite.</title>
        <authorList>
            <person name="Xu C."/>
            <person name="Chen H."/>
            <person name="Gleason M.L."/>
            <person name="Xu J.R."/>
            <person name="Liu H."/>
            <person name="Zhang R."/>
            <person name="Sun G."/>
        </authorList>
    </citation>
    <scope>NUCLEOTIDE SEQUENCE [LARGE SCALE GENOMIC DNA]</scope>
    <source>
        <strain evidence="1 2">LNHT1506</strain>
    </source>
</reference>
<dbReference type="Proteomes" id="UP000503462">
    <property type="component" value="Chromosome 1"/>
</dbReference>
<dbReference type="EMBL" id="CP051139">
    <property type="protein sequence ID" value="QIW96501.1"/>
    <property type="molecule type" value="Genomic_DNA"/>
</dbReference>
<proteinExistence type="predicted"/>
<accession>A0A6H0XP15</accession>
<dbReference type="AlphaFoldDB" id="A0A6H0XP15"/>
<name>A0A6H0XP15_9PEZI</name>